<comment type="caution">
    <text evidence="1">The sequence shown here is derived from an EMBL/GenBank/DDBJ whole genome shotgun (WGS) entry which is preliminary data.</text>
</comment>
<sequence>MATGDENHGDQLVHADLTRSLLLKLPQLLLWSQIRSALGSALRSFSSFELKKYKCTYFQHTWSGVTCPSPALLLLSLVFLLSLEDIAHQLRDRSVVCTRQQVAGLNQTVHHRALETHLKHGLNHRRQHGCSHRPPPTQHLCQRDSTEEHECMPKCHCTLLIILEHINRIMSYPSLVCAEVRLLDITHIVLSSRLKQIFTSLKDNWAEDTKWRAERTCEEESRSRQRLCLHRSPWRPVVEGGETVDLGFHFWVHRLPGQPLLLHGEPLELAQKLPVHRVARTNWDVTHISSHHQATRGKVSLVLAQRGVPVDPVRQDALAAEALHRVVFAQVVKPSAGQFGGSHRCVLGPVLVGLKSLLLAPHPEPSPGFMFAILFPHPAPLHPYWRVQVCPSAHSAEHTTYYFPLRSPKRTGFQKKRLFTRGPLNGARTMGSFHAQIL</sequence>
<organism evidence="1 2">
    <name type="scientific">Danionella cerebrum</name>
    <dbReference type="NCBI Taxonomy" id="2873325"/>
    <lineage>
        <taxon>Eukaryota</taxon>
        <taxon>Metazoa</taxon>
        <taxon>Chordata</taxon>
        <taxon>Craniata</taxon>
        <taxon>Vertebrata</taxon>
        <taxon>Euteleostomi</taxon>
        <taxon>Actinopterygii</taxon>
        <taxon>Neopterygii</taxon>
        <taxon>Teleostei</taxon>
        <taxon>Ostariophysi</taxon>
        <taxon>Cypriniformes</taxon>
        <taxon>Danionidae</taxon>
        <taxon>Danioninae</taxon>
        <taxon>Danionella</taxon>
    </lineage>
</organism>
<protein>
    <submittedName>
        <fullName evidence="1">Uncharacterized protein</fullName>
    </submittedName>
</protein>
<dbReference type="AlphaFoldDB" id="A0A553RG60"/>
<reference evidence="1 2" key="1">
    <citation type="journal article" date="2019" name="Sci. Data">
        <title>Hybrid genome assembly and annotation of Danionella translucida.</title>
        <authorList>
            <person name="Kadobianskyi M."/>
            <person name="Schulze L."/>
            <person name="Schuelke M."/>
            <person name="Judkewitz B."/>
        </authorList>
    </citation>
    <scope>NUCLEOTIDE SEQUENCE [LARGE SCALE GENOMIC DNA]</scope>
    <source>
        <strain evidence="1 2">Bolton</strain>
    </source>
</reference>
<keyword evidence="2" id="KW-1185">Reference proteome</keyword>
<name>A0A553RG60_9TELE</name>
<accession>A0A553RG60</accession>
<dbReference type="EMBL" id="SRMA01024147">
    <property type="protein sequence ID" value="TRZ01178.1"/>
    <property type="molecule type" value="Genomic_DNA"/>
</dbReference>
<evidence type="ECO:0000313" key="2">
    <source>
        <dbReference type="Proteomes" id="UP000316079"/>
    </source>
</evidence>
<evidence type="ECO:0000313" key="1">
    <source>
        <dbReference type="EMBL" id="TRZ01178.1"/>
    </source>
</evidence>
<proteinExistence type="predicted"/>
<gene>
    <name evidence="1" type="ORF">DNTS_011050</name>
</gene>
<dbReference type="Proteomes" id="UP000316079">
    <property type="component" value="Unassembled WGS sequence"/>
</dbReference>